<evidence type="ECO:0000256" key="1">
    <source>
        <dbReference type="PROSITE-ProRule" id="PRU00176"/>
    </source>
</evidence>
<reference evidence="4 5" key="1">
    <citation type="journal article" date="2009" name="Nature">
        <title>Evolution of pathogenicity and sexual reproduction in eight Candida genomes.</title>
        <authorList>
            <person name="Butler G."/>
            <person name="Rasmussen M.D."/>
            <person name="Lin M.F."/>
            <person name="Santos M.A."/>
            <person name="Sakthikumar S."/>
            <person name="Munro C.A."/>
            <person name="Rheinbay E."/>
            <person name="Grabherr M."/>
            <person name="Forche A."/>
            <person name="Reedy J.L."/>
            <person name="Agrafioti I."/>
            <person name="Arnaud M.B."/>
            <person name="Bates S."/>
            <person name="Brown A.J."/>
            <person name="Brunke S."/>
            <person name="Costanzo M.C."/>
            <person name="Fitzpatrick D.A."/>
            <person name="de Groot P.W."/>
            <person name="Harris D."/>
            <person name="Hoyer L.L."/>
            <person name="Hube B."/>
            <person name="Klis F.M."/>
            <person name="Kodira C."/>
            <person name="Lennard N."/>
            <person name="Logue M.E."/>
            <person name="Martin R."/>
            <person name="Neiman A.M."/>
            <person name="Nikolaou E."/>
            <person name="Quail M.A."/>
            <person name="Quinn J."/>
            <person name="Santos M.C."/>
            <person name="Schmitzberger F.F."/>
            <person name="Sherlock G."/>
            <person name="Shah P."/>
            <person name="Silverstein K.A."/>
            <person name="Skrzypek M.S."/>
            <person name="Soll D."/>
            <person name="Staggs R."/>
            <person name="Stansfield I."/>
            <person name="Stumpf M.P."/>
            <person name="Sudbery P.E."/>
            <person name="Srikantha T."/>
            <person name="Zeng Q."/>
            <person name="Berman J."/>
            <person name="Berriman M."/>
            <person name="Heitman J."/>
            <person name="Gow N.A."/>
            <person name="Lorenz M.C."/>
            <person name="Birren B.W."/>
            <person name="Kellis M."/>
            <person name="Cuomo C.A."/>
        </authorList>
    </citation>
    <scope>NUCLEOTIDE SEQUENCE [LARGE SCALE GENOMIC DNA]</scope>
    <source>
        <strain evidence="5">ATCC MYA-3404 / T1</strain>
    </source>
</reference>
<keyword evidence="5" id="KW-1185">Reference proteome</keyword>
<dbReference type="GO" id="GO:0005847">
    <property type="term" value="C:mRNA cleavage and polyadenylation specificity factor complex"/>
    <property type="evidence" value="ECO:0007669"/>
    <property type="project" value="TreeGrafter"/>
</dbReference>
<dbReference type="Proteomes" id="UP000002037">
    <property type="component" value="Unassembled WGS sequence"/>
</dbReference>
<dbReference type="RefSeq" id="XP_002546482.1">
    <property type="nucleotide sequence ID" value="XM_002546436.1"/>
</dbReference>
<dbReference type="SUPFAM" id="SSF54928">
    <property type="entry name" value="RNA-binding domain, RBD"/>
    <property type="match status" value="1"/>
</dbReference>
<dbReference type="Gene3D" id="3.30.70.330">
    <property type="match status" value="1"/>
</dbReference>
<dbReference type="Pfam" id="PF14327">
    <property type="entry name" value="CSTF2_hinge"/>
    <property type="match status" value="1"/>
</dbReference>
<protein>
    <recommendedName>
        <fullName evidence="3">RRM domain-containing protein</fullName>
    </recommendedName>
</protein>
<accession>C5MIR7</accession>
<dbReference type="CDD" id="cd00590">
    <property type="entry name" value="RRM_SF"/>
    <property type="match status" value="1"/>
</dbReference>
<dbReference type="PANTHER" id="PTHR45735">
    <property type="entry name" value="CLEAVAGE STIMULATION FACTOR SUBUNIT 2"/>
    <property type="match status" value="1"/>
</dbReference>
<proteinExistence type="predicted"/>
<dbReference type="EMBL" id="GG692404">
    <property type="protein sequence ID" value="EER30561.1"/>
    <property type="molecule type" value="Genomic_DNA"/>
</dbReference>
<dbReference type="InterPro" id="IPR012677">
    <property type="entry name" value="Nucleotide-bd_a/b_plait_sf"/>
</dbReference>
<dbReference type="InterPro" id="IPR025742">
    <property type="entry name" value="CSTF2_hinge"/>
</dbReference>
<name>C5MIR7_CANTT</name>
<dbReference type="HOGENOM" id="CLU_758611_0_0_1"/>
<dbReference type="STRING" id="294747.C5MIR7"/>
<evidence type="ECO:0000259" key="3">
    <source>
        <dbReference type="PROSITE" id="PS50102"/>
    </source>
</evidence>
<evidence type="ECO:0000256" key="2">
    <source>
        <dbReference type="SAM" id="MobiDB-lite"/>
    </source>
</evidence>
<keyword evidence="1" id="KW-0694">RNA-binding</keyword>
<dbReference type="VEuPathDB" id="FungiDB:CTRG_05960"/>
<dbReference type="OrthoDB" id="272703at2759"/>
<evidence type="ECO:0000313" key="4">
    <source>
        <dbReference type="EMBL" id="EER30561.1"/>
    </source>
</evidence>
<organism evidence="4 5">
    <name type="scientific">Candida tropicalis (strain ATCC MYA-3404 / T1)</name>
    <name type="common">Yeast</name>
    <dbReference type="NCBI Taxonomy" id="294747"/>
    <lineage>
        <taxon>Eukaryota</taxon>
        <taxon>Fungi</taxon>
        <taxon>Dikarya</taxon>
        <taxon>Ascomycota</taxon>
        <taxon>Saccharomycotina</taxon>
        <taxon>Pichiomycetes</taxon>
        <taxon>Debaryomycetaceae</taxon>
        <taxon>Candida/Lodderomyces clade</taxon>
        <taxon>Candida</taxon>
    </lineage>
</organism>
<dbReference type="PROSITE" id="PS50102">
    <property type="entry name" value="RRM"/>
    <property type="match status" value="1"/>
</dbReference>
<dbReference type="Pfam" id="PF00076">
    <property type="entry name" value="RRM_1"/>
    <property type="match status" value="1"/>
</dbReference>
<dbReference type="GeneID" id="8296077"/>
<dbReference type="SMART" id="SM00360">
    <property type="entry name" value="RRM"/>
    <property type="match status" value="1"/>
</dbReference>
<gene>
    <name evidence="4" type="ORF">CTRG_05960</name>
</gene>
<feature type="domain" description="RRM" evidence="3">
    <location>
        <begin position="8"/>
        <end position="89"/>
    </location>
</feature>
<dbReference type="eggNOG" id="KOG0108">
    <property type="taxonomic scope" value="Eukaryota"/>
</dbReference>
<feature type="compositionally biased region" description="Low complexity" evidence="2">
    <location>
        <begin position="154"/>
        <end position="166"/>
    </location>
</feature>
<feature type="region of interest" description="Disordered" evidence="2">
    <location>
        <begin position="308"/>
        <end position="349"/>
    </location>
</feature>
<dbReference type="Gene3D" id="1.25.40.630">
    <property type="match status" value="1"/>
</dbReference>
<feature type="compositionally biased region" description="Polar residues" evidence="2">
    <location>
        <begin position="123"/>
        <end position="144"/>
    </location>
</feature>
<sequence length="403" mass="45526">MPPQMNSNILYLGQIPFDWDQETVGSVVYGSGDIVDIRLGFDHVGKNKGFCFVEYKTVQDAAMAMPLLQQILIFTNNRTKKLRIESSKEGFKANRIPPESRPILQLNRSKLPPNVKLPDQMLINGTNNSSSQVPSQSMRGGNMSQYPPPPPPQQQQNQFQQPYQNYGSYQQTPPPPPPSSMLMPKQPVSLSMGPNQQMPQKLVNAAQSLPFNPEFRLETPDNINVTLSKIYPPELIQMIANMKNVAQTDPMRVQDFFHQNPQFTLPVAQALFLMGLIDNDVIAESQKSSSSTPQPQYTQTYYQNQGYQQNANTNPYGNNGQQFHQQQQAPPPPPPMVQNQTSPLTQNPRWHTLSPDMQRTILSFPPEQGQLALTIMTITPEEESELAPAVRQQYQNLRRQLNV</sequence>
<feature type="region of interest" description="Disordered" evidence="2">
    <location>
        <begin position="90"/>
        <end position="196"/>
    </location>
</feature>
<dbReference type="GO" id="GO:0003729">
    <property type="term" value="F:mRNA binding"/>
    <property type="evidence" value="ECO:0007669"/>
    <property type="project" value="TreeGrafter"/>
</dbReference>
<dbReference type="AlphaFoldDB" id="C5MIR7"/>
<evidence type="ECO:0000313" key="5">
    <source>
        <dbReference type="Proteomes" id="UP000002037"/>
    </source>
</evidence>
<dbReference type="KEGG" id="ctp:CTRG_05960"/>
<dbReference type="PANTHER" id="PTHR45735:SF2">
    <property type="entry name" value="CLEAVAGE STIMULATION FACTOR SUBUNIT 2"/>
    <property type="match status" value="1"/>
</dbReference>
<dbReference type="InterPro" id="IPR000504">
    <property type="entry name" value="RRM_dom"/>
</dbReference>
<dbReference type="InterPro" id="IPR035979">
    <property type="entry name" value="RBD_domain_sf"/>
</dbReference>